<evidence type="ECO:0000313" key="6">
    <source>
        <dbReference type="EMBL" id="MBC9178881.1"/>
    </source>
</evidence>
<evidence type="ECO:0000256" key="4">
    <source>
        <dbReference type="ARBA" id="ARBA00022840"/>
    </source>
</evidence>
<name>A0ABR7RB62_9PROT</name>
<gene>
    <name evidence="6" type="ORF">IBL25_18210</name>
</gene>
<evidence type="ECO:0000256" key="1">
    <source>
        <dbReference type="ARBA" id="ARBA00005417"/>
    </source>
</evidence>
<dbReference type="InterPro" id="IPR003593">
    <property type="entry name" value="AAA+_ATPase"/>
</dbReference>
<organism evidence="6 7">
    <name type="scientific">Pseudoroseomonas ludipueritiae</name>
    <dbReference type="NCBI Taxonomy" id="198093"/>
    <lineage>
        <taxon>Bacteria</taxon>
        <taxon>Pseudomonadati</taxon>
        <taxon>Pseudomonadota</taxon>
        <taxon>Alphaproteobacteria</taxon>
        <taxon>Acetobacterales</taxon>
        <taxon>Acetobacteraceae</taxon>
        <taxon>Pseudoroseomonas</taxon>
    </lineage>
</organism>
<dbReference type="InterPro" id="IPR017871">
    <property type="entry name" value="ABC_transporter-like_CS"/>
</dbReference>
<evidence type="ECO:0000313" key="7">
    <source>
        <dbReference type="Proteomes" id="UP000603940"/>
    </source>
</evidence>
<keyword evidence="2" id="KW-0813">Transport</keyword>
<dbReference type="InterPro" id="IPR050166">
    <property type="entry name" value="ABC_transporter_ATP-bind"/>
</dbReference>
<dbReference type="PANTHER" id="PTHR42788:SF19">
    <property type="entry name" value="ALIPHATIC SULFONATES IMPORT ATP-BINDING PROTEIN SSUB 2"/>
    <property type="match status" value="1"/>
</dbReference>
<evidence type="ECO:0000256" key="3">
    <source>
        <dbReference type="ARBA" id="ARBA00022741"/>
    </source>
</evidence>
<dbReference type="PROSITE" id="PS50893">
    <property type="entry name" value="ABC_TRANSPORTER_2"/>
    <property type="match status" value="1"/>
</dbReference>
<dbReference type="Proteomes" id="UP000603940">
    <property type="component" value="Unassembled WGS sequence"/>
</dbReference>
<dbReference type="PROSITE" id="PS00211">
    <property type="entry name" value="ABC_TRANSPORTER_1"/>
    <property type="match status" value="1"/>
</dbReference>
<dbReference type="InterPro" id="IPR003439">
    <property type="entry name" value="ABC_transporter-like_ATP-bd"/>
</dbReference>
<keyword evidence="7" id="KW-1185">Reference proteome</keyword>
<dbReference type="GO" id="GO:0005524">
    <property type="term" value="F:ATP binding"/>
    <property type="evidence" value="ECO:0007669"/>
    <property type="project" value="UniProtKB-KW"/>
</dbReference>
<feature type="domain" description="ABC transporter" evidence="5">
    <location>
        <begin position="1"/>
        <end position="205"/>
    </location>
</feature>
<dbReference type="PANTHER" id="PTHR42788">
    <property type="entry name" value="TAURINE IMPORT ATP-BINDING PROTEIN-RELATED"/>
    <property type="match status" value="1"/>
</dbReference>
<comment type="caution">
    <text evidence="6">The sequence shown here is derived from an EMBL/GenBank/DDBJ whole genome shotgun (WGS) entry which is preliminary data.</text>
</comment>
<evidence type="ECO:0000256" key="2">
    <source>
        <dbReference type="ARBA" id="ARBA00022448"/>
    </source>
</evidence>
<proteinExistence type="inferred from homology"/>
<protein>
    <submittedName>
        <fullName evidence="6">ATP-binding cassette domain-containing protein</fullName>
    </submittedName>
</protein>
<dbReference type="SUPFAM" id="SSF52540">
    <property type="entry name" value="P-loop containing nucleoside triphosphate hydrolases"/>
    <property type="match status" value="1"/>
</dbReference>
<keyword evidence="3" id="KW-0547">Nucleotide-binding</keyword>
<dbReference type="Pfam" id="PF00005">
    <property type="entry name" value="ABC_tran"/>
    <property type="match status" value="1"/>
</dbReference>
<dbReference type="Gene3D" id="3.40.50.300">
    <property type="entry name" value="P-loop containing nucleotide triphosphate hydrolases"/>
    <property type="match status" value="1"/>
</dbReference>
<comment type="similarity">
    <text evidence="1">Belongs to the ABC transporter superfamily.</text>
</comment>
<dbReference type="InterPro" id="IPR027417">
    <property type="entry name" value="P-loop_NTPase"/>
</dbReference>
<sequence length="215" mass="22885">MEALRDLRLQFPPGSVTAVLGPSGCGKTTALRILLGLDTAFEGAVLHRPGRLGVVFQEPRLLPWRSIEANLHLAARAAGRPPEAAAHWLERVGLGGWGARFPGELSLGMARRAALARALVVDPELLVLDEPLVSLDEATAARLRALLGELIAERGITTVLVTHQLEDALALADRIAVFGRPPSSLRGVLENPKGHAASLALLRAELARRFPEPAG</sequence>
<evidence type="ECO:0000259" key="5">
    <source>
        <dbReference type="PROSITE" id="PS50893"/>
    </source>
</evidence>
<dbReference type="EMBL" id="JACTUZ010000104">
    <property type="protein sequence ID" value="MBC9178881.1"/>
    <property type="molecule type" value="Genomic_DNA"/>
</dbReference>
<accession>A0ABR7RB62</accession>
<dbReference type="SMART" id="SM00382">
    <property type="entry name" value="AAA"/>
    <property type="match status" value="1"/>
</dbReference>
<reference evidence="6 7" key="1">
    <citation type="journal article" date="2009" name="Int. J. Syst. Evol. Microbiol.">
        <title>Transfer of Teichococcus ludipueritiae and Muricoccus roseus to the genus Roseomonas, as Roseomonas ludipueritiae comb. nov. and Roseomonas rosea comb. nov., respectively, and emended description of the genus Roseomonas.</title>
        <authorList>
            <person name="Sanchez-Porro C."/>
            <person name="Gallego V."/>
            <person name="Busse H.J."/>
            <person name="Kampfer P."/>
            <person name="Ventosa A."/>
        </authorList>
    </citation>
    <scope>NUCLEOTIDE SEQUENCE [LARGE SCALE GENOMIC DNA]</scope>
    <source>
        <strain evidence="6 7">DSM 14915</strain>
    </source>
</reference>
<keyword evidence="4 6" id="KW-0067">ATP-binding</keyword>